<evidence type="ECO:0000256" key="11">
    <source>
        <dbReference type="ARBA" id="ARBA00031693"/>
    </source>
</evidence>
<evidence type="ECO:0000256" key="12">
    <source>
        <dbReference type="ARBA" id="ARBA00048138"/>
    </source>
</evidence>
<accession>A0A6L5JWA3</accession>
<dbReference type="CDD" id="cd07500">
    <property type="entry name" value="HAD_PSP"/>
    <property type="match status" value="1"/>
</dbReference>
<dbReference type="EC" id="3.1.3.3" evidence="4"/>
<dbReference type="EMBL" id="WIXJ01000002">
    <property type="protein sequence ID" value="MQY50904.1"/>
    <property type="molecule type" value="Genomic_DNA"/>
</dbReference>
<comment type="caution">
    <text evidence="15">The sequence shown here is derived from an EMBL/GenBank/DDBJ whole genome shotgun (WGS) entry which is preliminary data.</text>
</comment>
<dbReference type="InterPro" id="IPR004469">
    <property type="entry name" value="PSP"/>
</dbReference>
<comment type="catalytic activity">
    <reaction evidence="13">
        <text>O-phospho-D-serine + H2O = D-serine + phosphate</text>
        <dbReference type="Rhea" id="RHEA:24873"/>
        <dbReference type="ChEBI" id="CHEBI:15377"/>
        <dbReference type="ChEBI" id="CHEBI:35247"/>
        <dbReference type="ChEBI" id="CHEBI:43474"/>
        <dbReference type="ChEBI" id="CHEBI:58680"/>
        <dbReference type="EC" id="3.1.3.3"/>
    </reaction>
</comment>
<dbReference type="AlphaFoldDB" id="A0A6L5JWA3"/>
<dbReference type="SFLD" id="SFLDG01137">
    <property type="entry name" value="C1.6.1:_Phosphoserine_Phosphat"/>
    <property type="match status" value="1"/>
</dbReference>
<evidence type="ECO:0000313" key="15">
    <source>
        <dbReference type="EMBL" id="MQY50904.1"/>
    </source>
</evidence>
<sequence length="296" mass="31894">MTTPTVSRDLLLIGAAVPTFLLDRTAAATGAQRIEPTPPQAVRLHGATRTPAFDNEIAPLLEQEKLDWAFIDSGRRLSDFGLIVFDMDSTLITIECIDELADFAGRKAEVSAITEAAMRGEIDYSESLGRRVAVLAGLDARVLARVFAERLHLSPGVATLLEHVRHAGLRTAILSGGFTYFTERLRIELGFDFATSNRLEIANGRLTGRVIGEVVDATAKAAHLRRLREEFGLQREQVIAVGDGANDLLMMAEAGLSVAFRAKPATRRGADASLSFGGLDRIAVLLDAPPLPTAHA</sequence>
<dbReference type="InterPro" id="IPR050582">
    <property type="entry name" value="HAD-like_SerB"/>
</dbReference>
<dbReference type="Pfam" id="PF12710">
    <property type="entry name" value="HAD"/>
    <property type="match status" value="1"/>
</dbReference>
<evidence type="ECO:0000256" key="6">
    <source>
        <dbReference type="ARBA" id="ARBA00022605"/>
    </source>
</evidence>
<keyword evidence="10" id="KW-0718">Serine biosynthesis</keyword>
<proteinExistence type="inferred from homology"/>
<dbReference type="GO" id="GO:0005737">
    <property type="term" value="C:cytoplasm"/>
    <property type="evidence" value="ECO:0007669"/>
    <property type="project" value="TreeGrafter"/>
</dbReference>
<dbReference type="SUPFAM" id="SSF56784">
    <property type="entry name" value="HAD-like"/>
    <property type="match status" value="1"/>
</dbReference>
<dbReference type="PANTHER" id="PTHR43344">
    <property type="entry name" value="PHOSPHOSERINE PHOSPHATASE"/>
    <property type="match status" value="1"/>
</dbReference>
<dbReference type="OrthoDB" id="9792539at2"/>
<evidence type="ECO:0000256" key="10">
    <source>
        <dbReference type="ARBA" id="ARBA00023299"/>
    </source>
</evidence>
<gene>
    <name evidence="15" type="primary">serB</name>
    <name evidence="15" type="ORF">GHK24_03810</name>
</gene>
<feature type="active site" description="Nucleophile" evidence="14">
    <location>
        <position position="86"/>
    </location>
</feature>
<dbReference type="NCBIfam" id="TIGR00338">
    <property type="entry name" value="serB"/>
    <property type="match status" value="1"/>
</dbReference>
<comment type="cofactor">
    <cofactor evidence="1">
        <name>Mg(2+)</name>
        <dbReference type="ChEBI" id="CHEBI:18420"/>
    </cofactor>
</comment>
<dbReference type="GO" id="GO:0000287">
    <property type="term" value="F:magnesium ion binding"/>
    <property type="evidence" value="ECO:0007669"/>
    <property type="project" value="TreeGrafter"/>
</dbReference>
<dbReference type="SFLD" id="SFLDS00003">
    <property type="entry name" value="Haloacid_Dehalogenase"/>
    <property type="match status" value="1"/>
</dbReference>
<dbReference type="PANTHER" id="PTHR43344:SF2">
    <property type="entry name" value="PHOSPHOSERINE PHOSPHATASE"/>
    <property type="match status" value="1"/>
</dbReference>
<dbReference type="SFLD" id="SFLDG01136">
    <property type="entry name" value="C1.6:_Phosphoserine_Phosphatas"/>
    <property type="match status" value="1"/>
</dbReference>
<dbReference type="Proteomes" id="UP000480275">
    <property type="component" value="Unassembled WGS sequence"/>
</dbReference>
<keyword evidence="9" id="KW-0460">Magnesium</keyword>
<dbReference type="InterPro" id="IPR023214">
    <property type="entry name" value="HAD_sf"/>
</dbReference>
<evidence type="ECO:0000256" key="4">
    <source>
        <dbReference type="ARBA" id="ARBA00012640"/>
    </source>
</evidence>
<comment type="catalytic activity">
    <reaction evidence="12">
        <text>O-phospho-L-serine + H2O = L-serine + phosphate</text>
        <dbReference type="Rhea" id="RHEA:21208"/>
        <dbReference type="ChEBI" id="CHEBI:15377"/>
        <dbReference type="ChEBI" id="CHEBI:33384"/>
        <dbReference type="ChEBI" id="CHEBI:43474"/>
        <dbReference type="ChEBI" id="CHEBI:57524"/>
        <dbReference type="EC" id="3.1.3.3"/>
    </reaction>
</comment>
<keyword evidence="7" id="KW-0479">Metal-binding</keyword>
<dbReference type="Gene3D" id="3.40.50.1000">
    <property type="entry name" value="HAD superfamily/HAD-like"/>
    <property type="match status" value="1"/>
</dbReference>
<dbReference type="GO" id="GO:0006564">
    <property type="term" value="P:L-serine biosynthetic process"/>
    <property type="evidence" value="ECO:0007669"/>
    <property type="project" value="UniProtKB-KW"/>
</dbReference>
<evidence type="ECO:0000256" key="5">
    <source>
        <dbReference type="ARBA" id="ARBA00015196"/>
    </source>
</evidence>
<evidence type="ECO:0000256" key="7">
    <source>
        <dbReference type="ARBA" id="ARBA00022723"/>
    </source>
</evidence>
<reference evidence="15 16" key="1">
    <citation type="submission" date="2019-10" db="EMBL/GenBank/DDBJ databases">
        <title>Whole-genome sequence of the purple nonsulfur photosynthetic bacterium Rhodocyclus tenuis.</title>
        <authorList>
            <person name="Kyndt J.A."/>
            <person name="Meyer T.E."/>
        </authorList>
    </citation>
    <scope>NUCLEOTIDE SEQUENCE [LARGE SCALE GENOMIC DNA]</scope>
    <source>
        <strain evidence="15 16">DSM 110</strain>
    </source>
</reference>
<dbReference type="SFLD" id="SFLDF00029">
    <property type="entry name" value="phosphoserine_phosphatase"/>
    <property type="match status" value="1"/>
</dbReference>
<evidence type="ECO:0000256" key="13">
    <source>
        <dbReference type="ARBA" id="ARBA00048523"/>
    </source>
</evidence>
<evidence type="ECO:0000256" key="1">
    <source>
        <dbReference type="ARBA" id="ARBA00001946"/>
    </source>
</evidence>
<dbReference type="GO" id="GO:0036424">
    <property type="term" value="F:L-phosphoserine phosphatase activity"/>
    <property type="evidence" value="ECO:0007669"/>
    <property type="project" value="InterPro"/>
</dbReference>
<dbReference type="UniPathway" id="UPA00135">
    <property type="reaction ID" value="UER00198"/>
</dbReference>
<evidence type="ECO:0000256" key="14">
    <source>
        <dbReference type="PIRSR" id="PIRSR604469-1"/>
    </source>
</evidence>
<organism evidence="15 16">
    <name type="scientific">Rhodocyclus tenuis</name>
    <name type="common">Rhodospirillum tenue</name>
    <dbReference type="NCBI Taxonomy" id="1066"/>
    <lineage>
        <taxon>Bacteria</taxon>
        <taxon>Pseudomonadati</taxon>
        <taxon>Pseudomonadota</taxon>
        <taxon>Betaproteobacteria</taxon>
        <taxon>Rhodocyclales</taxon>
        <taxon>Rhodocyclaceae</taxon>
        <taxon>Rhodocyclus</taxon>
    </lineage>
</organism>
<protein>
    <recommendedName>
        <fullName evidence="5">Phosphoserine phosphatase</fullName>
        <ecNumber evidence="4">3.1.3.3</ecNumber>
    </recommendedName>
    <alternativeName>
        <fullName evidence="11">O-phosphoserine phosphohydrolase</fullName>
    </alternativeName>
</protein>
<evidence type="ECO:0000313" key="16">
    <source>
        <dbReference type="Proteomes" id="UP000480275"/>
    </source>
</evidence>
<feature type="active site" description="Proton donor" evidence="14">
    <location>
        <position position="88"/>
    </location>
</feature>
<evidence type="ECO:0000256" key="2">
    <source>
        <dbReference type="ARBA" id="ARBA00005135"/>
    </source>
</evidence>
<keyword evidence="6" id="KW-0028">Amino-acid biosynthesis</keyword>
<comment type="pathway">
    <text evidence="2">Amino-acid biosynthesis; L-serine biosynthesis; L-serine from 3-phospho-D-glycerate: step 3/3.</text>
</comment>
<dbReference type="NCBIfam" id="TIGR01488">
    <property type="entry name" value="HAD-SF-IB"/>
    <property type="match status" value="1"/>
</dbReference>
<dbReference type="InterPro" id="IPR036412">
    <property type="entry name" value="HAD-like_sf"/>
</dbReference>
<name>A0A6L5JWA3_RHOTE</name>
<keyword evidence="8 15" id="KW-0378">Hydrolase</keyword>
<evidence type="ECO:0000256" key="8">
    <source>
        <dbReference type="ARBA" id="ARBA00022801"/>
    </source>
</evidence>
<comment type="similarity">
    <text evidence="3">Belongs to the HAD-like hydrolase superfamily. SerB family.</text>
</comment>
<evidence type="ECO:0000256" key="3">
    <source>
        <dbReference type="ARBA" id="ARBA00009184"/>
    </source>
</evidence>
<evidence type="ECO:0000256" key="9">
    <source>
        <dbReference type="ARBA" id="ARBA00022842"/>
    </source>
</evidence>